<evidence type="ECO:0000313" key="2">
    <source>
        <dbReference type="EMBL" id="GFP54689.1"/>
    </source>
</evidence>
<name>A0A6V8QQZ4_TRIAP</name>
<dbReference type="AlphaFoldDB" id="A0A6V8QQZ4"/>
<accession>A0A6V8QQZ4</accession>
<feature type="compositionally biased region" description="Low complexity" evidence="1">
    <location>
        <begin position="181"/>
        <end position="192"/>
    </location>
</feature>
<reference evidence="2 3" key="1">
    <citation type="submission" date="2020-07" db="EMBL/GenBank/DDBJ databases">
        <title>Trichoderma asperellum IC-1 whole genome shotgun sequence.</title>
        <authorList>
            <person name="Kanamasa S."/>
            <person name="Takahashi H."/>
        </authorList>
    </citation>
    <scope>NUCLEOTIDE SEQUENCE [LARGE SCALE GENOMIC DNA]</scope>
    <source>
        <strain evidence="2 3">IC-1</strain>
    </source>
</reference>
<evidence type="ECO:0000313" key="3">
    <source>
        <dbReference type="Proteomes" id="UP000517252"/>
    </source>
</evidence>
<gene>
    <name evidence="2" type="ORF">TASIC1_0004031300</name>
</gene>
<dbReference type="OrthoDB" id="4826573at2759"/>
<feature type="region of interest" description="Disordered" evidence="1">
    <location>
        <begin position="181"/>
        <end position="293"/>
    </location>
</feature>
<feature type="compositionally biased region" description="Basic and acidic residues" evidence="1">
    <location>
        <begin position="221"/>
        <end position="239"/>
    </location>
</feature>
<proteinExistence type="predicted"/>
<organism evidence="2 3">
    <name type="scientific">Trichoderma asperellum</name>
    <name type="common">Filamentous fungus</name>
    <dbReference type="NCBI Taxonomy" id="101201"/>
    <lineage>
        <taxon>Eukaryota</taxon>
        <taxon>Fungi</taxon>
        <taxon>Dikarya</taxon>
        <taxon>Ascomycota</taxon>
        <taxon>Pezizomycotina</taxon>
        <taxon>Sordariomycetes</taxon>
        <taxon>Hypocreomycetidae</taxon>
        <taxon>Hypocreales</taxon>
        <taxon>Hypocreaceae</taxon>
        <taxon>Trichoderma</taxon>
    </lineage>
</organism>
<evidence type="ECO:0000256" key="1">
    <source>
        <dbReference type="SAM" id="MobiDB-lite"/>
    </source>
</evidence>
<sequence>MQSLQATHLFTFGLPTSPISLSLESLVLQYLKQASQSVQRVEEVSPLSSGPTCSSSPDDASALLTEMGDYLTRTAMIWAYLIENLIKGPHIDHVTLQILENSRAKTNVADLTEATSLDITLGRLRTCTITLVATLTTGSIARFAADMANAVIGIYFTCNIAAAAAAATSREAAKTAAAKGAAAEGEAGIASRNKNISSKRITRPRSTGKGDAQKAGAPDAGTEKGNGKKSDAKKDRPKACENINANRGSSSSSTTASTTTNSYSSSPSMPAASSLGGRNSNGCIGISGIRKHT</sequence>
<comment type="caution">
    <text evidence="2">The sequence shown here is derived from an EMBL/GenBank/DDBJ whole genome shotgun (WGS) entry which is preliminary data.</text>
</comment>
<dbReference type="EMBL" id="BLZH01000004">
    <property type="protein sequence ID" value="GFP54689.1"/>
    <property type="molecule type" value="Genomic_DNA"/>
</dbReference>
<feature type="compositionally biased region" description="Low complexity" evidence="1">
    <location>
        <begin position="249"/>
        <end position="274"/>
    </location>
</feature>
<protein>
    <submittedName>
        <fullName evidence="2">Uncharacterized protein</fullName>
    </submittedName>
</protein>
<dbReference type="Proteomes" id="UP000517252">
    <property type="component" value="Unassembled WGS sequence"/>
</dbReference>